<dbReference type="PROSITE" id="PS51071">
    <property type="entry name" value="HTH_RPIR"/>
    <property type="match status" value="1"/>
</dbReference>
<dbReference type="GO" id="GO:0003700">
    <property type="term" value="F:DNA-binding transcription factor activity"/>
    <property type="evidence" value="ECO:0007669"/>
    <property type="project" value="InterPro"/>
</dbReference>
<dbReference type="InterPro" id="IPR000281">
    <property type="entry name" value="HTH_RpiR"/>
</dbReference>
<dbReference type="InterPro" id="IPR036388">
    <property type="entry name" value="WH-like_DNA-bd_sf"/>
</dbReference>
<feature type="domain" description="HTH rpiR-type" evidence="1">
    <location>
        <begin position="2"/>
        <end position="78"/>
    </location>
</feature>
<dbReference type="PANTHER" id="PTHR30514:SF18">
    <property type="entry name" value="RPIR-FAMILY TRANSCRIPTIONAL REGULATOR"/>
    <property type="match status" value="1"/>
</dbReference>
<proteinExistence type="predicted"/>
<organism evidence="2 3">
    <name type="scientific">Rhizobium tropici</name>
    <dbReference type="NCBI Taxonomy" id="398"/>
    <lineage>
        <taxon>Bacteria</taxon>
        <taxon>Pseudomonadati</taxon>
        <taxon>Pseudomonadota</taxon>
        <taxon>Alphaproteobacteria</taxon>
        <taxon>Hyphomicrobiales</taxon>
        <taxon>Rhizobiaceae</taxon>
        <taxon>Rhizobium/Agrobacterium group</taxon>
        <taxon>Rhizobium</taxon>
    </lineage>
</organism>
<dbReference type="Gene3D" id="1.10.10.10">
    <property type="entry name" value="Winged helix-like DNA-binding domain superfamily/Winged helix DNA-binding domain"/>
    <property type="match status" value="1"/>
</dbReference>
<reference evidence="2 3" key="1">
    <citation type="submission" date="2018-06" db="EMBL/GenBank/DDBJ databases">
        <title>Whole Genome Sequence of an efficient microsymbiont, Rhizobium tropici.</title>
        <authorList>
            <person name="Srinivasan R."/>
            <person name="Singh H.V."/>
            <person name="Srivastava R."/>
            <person name="Kumari B."/>
            <person name="Radhakrishna A."/>
        </authorList>
    </citation>
    <scope>NUCLEOTIDE SEQUENCE [LARGE SCALE GENOMIC DNA]</scope>
    <source>
        <strain evidence="2 3">IGFRI Rhizo-19</strain>
    </source>
</reference>
<dbReference type="RefSeq" id="WP_112343210.1">
    <property type="nucleotide sequence ID" value="NZ_QMKK01000044.1"/>
</dbReference>
<dbReference type="AlphaFoldDB" id="A0A329Y8Z5"/>
<dbReference type="InterPro" id="IPR046348">
    <property type="entry name" value="SIS_dom_sf"/>
</dbReference>
<dbReference type="GO" id="GO:0097367">
    <property type="term" value="F:carbohydrate derivative binding"/>
    <property type="evidence" value="ECO:0007669"/>
    <property type="project" value="InterPro"/>
</dbReference>
<dbReference type="PANTHER" id="PTHR30514">
    <property type="entry name" value="GLUCOKINASE"/>
    <property type="match status" value="1"/>
</dbReference>
<evidence type="ECO:0000313" key="2">
    <source>
        <dbReference type="EMBL" id="RAX39857.1"/>
    </source>
</evidence>
<name>A0A329Y8Z5_RHITR</name>
<sequence length="283" mass="31510">MEDLSQKLRQYIKIGTPAERRIAKYFSEHLNELPFETASSVADRLELSPMTVGRFLRSLGYHGLDGIKVHLKENAPTLTSQLPNILEQLQRDASEGRPLAAQIAEQVEMLQHIYNLAGQPQWQEATATILSSDNVFVAAHPSLAGIGRHFSDRLAFARDQVLFLDGANGSYIELFGERSKDGLLVIIDSPRFVSSRLLARSARRSGCKVLLVTGQFTEWAHEFANVTLSLPPQRANSRENLTAMMSLLEYLAVAVIQAAGETAETRTRRIEELQGMFAHAPLR</sequence>
<dbReference type="EMBL" id="QMKK01000044">
    <property type="protein sequence ID" value="RAX39857.1"/>
    <property type="molecule type" value="Genomic_DNA"/>
</dbReference>
<dbReference type="Proteomes" id="UP000251205">
    <property type="component" value="Unassembled WGS sequence"/>
</dbReference>
<dbReference type="SUPFAM" id="SSF53697">
    <property type="entry name" value="SIS domain"/>
    <property type="match status" value="1"/>
</dbReference>
<comment type="caution">
    <text evidence="2">The sequence shown here is derived from an EMBL/GenBank/DDBJ whole genome shotgun (WGS) entry which is preliminary data.</text>
</comment>
<protein>
    <submittedName>
        <fullName evidence="2">MurR/RpiR family transcriptional regulator</fullName>
    </submittedName>
</protein>
<dbReference type="SUPFAM" id="SSF46689">
    <property type="entry name" value="Homeodomain-like"/>
    <property type="match status" value="1"/>
</dbReference>
<dbReference type="InterPro" id="IPR047640">
    <property type="entry name" value="RpiR-like"/>
</dbReference>
<dbReference type="Gene3D" id="3.40.50.10490">
    <property type="entry name" value="Glucose-6-phosphate isomerase like protein, domain 1"/>
    <property type="match status" value="1"/>
</dbReference>
<evidence type="ECO:0000259" key="1">
    <source>
        <dbReference type="PROSITE" id="PS51071"/>
    </source>
</evidence>
<dbReference type="GO" id="GO:0003677">
    <property type="term" value="F:DNA binding"/>
    <property type="evidence" value="ECO:0007669"/>
    <property type="project" value="InterPro"/>
</dbReference>
<gene>
    <name evidence="2" type="ORF">DQ393_18515</name>
</gene>
<accession>A0A329Y8Z5</accession>
<dbReference type="InterPro" id="IPR009057">
    <property type="entry name" value="Homeodomain-like_sf"/>
</dbReference>
<evidence type="ECO:0000313" key="3">
    <source>
        <dbReference type="Proteomes" id="UP000251205"/>
    </source>
</evidence>
<dbReference type="GO" id="GO:1901135">
    <property type="term" value="P:carbohydrate derivative metabolic process"/>
    <property type="evidence" value="ECO:0007669"/>
    <property type="project" value="InterPro"/>
</dbReference>
<dbReference type="Pfam" id="PF01418">
    <property type="entry name" value="HTH_6"/>
    <property type="match status" value="1"/>
</dbReference>
<dbReference type="OrthoDB" id="8582409at2"/>